<keyword evidence="6" id="KW-0007">Acetylation</keyword>
<comment type="caution">
    <text evidence="7">The sequence shown here is derived from an EMBL/GenBank/DDBJ whole genome shotgun (WGS) entry which is preliminary data.</text>
</comment>
<dbReference type="PANTHER" id="PTHR12544:SF29">
    <property type="entry name" value="GLUTAMINASE"/>
    <property type="match status" value="1"/>
</dbReference>
<feature type="binding site" evidence="6">
    <location>
        <position position="191"/>
    </location>
    <ligand>
        <name>substrate</name>
    </ligand>
</feature>
<dbReference type="FunFam" id="3.40.710.10:FF:000005">
    <property type="entry name" value="Glutaminase"/>
    <property type="match status" value="1"/>
</dbReference>
<evidence type="ECO:0000256" key="6">
    <source>
        <dbReference type="HAMAP-Rule" id="MF_00313"/>
    </source>
</evidence>
<sequence length="308" mass="33523">MDVKELEQLIGKNFHYYQTGHVADYIPALAQVNPEQLGMAIYDLKSKQLIEAGDSQVRFAIESMSKVPVLLLAIQDNGIDKVFQTVNTEPTGFAFNSIMNMEINHRPHPMNPFVNAGAIATTSLIAGKNPEEKFERILSFMKEICDDPGITLNEEIYHSESKTGDINRSLAYYMKGNQMINGDVSEILAVYFKQCSVNVTAKGIAKLGAVLANKGIAPWNDKRIITEESATIVKSIMTTAGLYDESGEFSVHVGVPAKSGVGGGLMVAVPNRYGMGVFGPALDPFGNSAAGIQLLKDVVEKLDVDIFE</sequence>
<name>A0A511J0U5_9ENTE</name>
<feature type="binding site" evidence="6">
    <location>
        <position position="63"/>
    </location>
    <ligand>
        <name>substrate</name>
    </ligand>
</feature>
<gene>
    <name evidence="6 7" type="primary">glsA</name>
    <name evidence="7" type="ORF">EVI01_06160</name>
</gene>
<dbReference type="EC" id="3.5.1.2" evidence="3 6"/>
<keyword evidence="4 6" id="KW-0378">Hydrolase</keyword>
<evidence type="ECO:0000313" key="8">
    <source>
        <dbReference type="Proteomes" id="UP000321830"/>
    </source>
</evidence>
<dbReference type="InterPro" id="IPR012338">
    <property type="entry name" value="Beta-lactam/transpept-like"/>
</dbReference>
<dbReference type="Gene3D" id="3.40.710.10">
    <property type="entry name" value="DD-peptidase/beta-lactamase superfamily"/>
    <property type="match status" value="1"/>
</dbReference>
<evidence type="ECO:0000313" key="7">
    <source>
        <dbReference type="EMBL" id="GEL91279.1"/>
    </source>
</evidence>
<dbReference type="Proteomes" id="UP000321830">
    <property type="component" value="Unassembled WGS sequence"/>
</dbReference>
<evidence type="ECO:0000256" key="2">
    <source>
        <dbReference type="ARBA" id="ARBA00011881"/>
    </source>
</evidence>
<evidence type="ECO:0000256" key="5">
    <source>
        <dbReference type="ARBA" id="ARBA00049534"/>
    </source>
</evidence>
<dbReference type="AlphaFoldDB" id="A0A511J0U5"/>
<dbReference type="GO" id="GO:0006537">
    <property type="term" value="P:glutamate biosynthetic process"/>
    <property type="evidence" value="ECO:0007669"/>
    <property type="project" value="TreeGrafter"/>
</dbReference>
<reference evidence="7 8" key="1">
    <citation type="submission" date="2019-07" db="EMBL/GenBank/DDBJ databases">
        <title>Whole genome shotgun sequence of Enterococcus villorum NBRC 100699.</title>
        <authorList>
            <person name="Hosoyama A."/>
            <person name="Uohara A."/>
            <person name="Ohji S."/>
            <person name="Ichikawa N."/>
        </authorList>
    </citation>
    <scope>NUCLEOTIDE SEQUENCE [LARGE SCALE GENOMIC DNA]</scope>
    <source>
        <strain evidence="7 8">NBRC 100699</strain>
    </source>
</reference>
<feature type="binding site" evidence="6">
    <location>
        <position position="243"/>
    </location>
    <ligand>
        <name>substrate</name>
    </ligand>
</feature>
<evidence type="ECO:0000256" key="4">
    <source>
        <dbReference type="ARBA" id="ARBA00022801"/>
    </source>
</evidence>
<dbReference type="Pfam" id="PF04960">
    <property type="entry name" value="Glutaminase"/>
    <property type="match status" value="1"/>
</dbReference>
<dbReference type="InterPro" id="IPR015868">
    <property type="entry name" value="Glutaminase"/>
</dbReference>
<comment type="similarity">
    <text evidence="1 6">Belongs to the glutaminase family.</text>
</comment>
<dbReference type="PANTHER" id="PTHR12544">
    <property type="entry name" value="GLUTAMINASE"/>
    <property type="match status" value="1"/>
</dbReference>
<dbReference type="GO" id="GO:0006543">
    <property type="term" value="P:L-glutamine catabolic process"/>
    <property type="evidence" value="ECO:0007669"/>
    <property type="project" value="TreeGrafter"/>
</dbReference>
<proteinExistence type="inferred from homology"/>
<comment type="catalytic activity">
    <reaction evidence="5 6">
        <text>L-glutamine + H2O = L-glutamate + NH4(+)</text>
        <dbReference type="Rhea" id="RHEA:15889"/>
        <dbReference type="ChEBI" id="CHEBI:15377"/>
        <dbReference type="ChEBI" id="CHEBI:28938"/>
        <dbReference type="ChEBI" id="CHEBI:29985"/>
        <dbReference type="ChEBI" id="CHEBI:58359"/>
        <dbReference type="EC" id="3.5.1.2"/>
    </reaction>
</comment>
<evidence type="ECO:0000256" key="3">
    <source>
        <dbReference type="ARBA" id="ARBA00012918"/>
    </source>
</evidence>
<protein>
    <recommendedName>
        <fullName evidence="3 6">Glutaminase</fullName>
        <ecNumber evidence="3 6">3.5.1.2</ecNumber>
    </recommendedName>
</protein>
<dbReference type="HAMAP" id="MF_00313">
    <property type="entry name" value="Glutaminase"/>
    <property type="match status" value="1"/>
</dbReference>
<dbReference type="EMBL" id="BJWF01000004">
    <property type="protein sequence ID" value="GEL91279.1"/>
    <property type="molecule type" value="Genomic_DNA"/>
</dbReference>
<dbReference type="GO" id="GO:0004359">
    <property type="term" value="F:glutaminase activity"/>
    <property type="evidence" value="ECO:0007669"/>
    <property type="project" value="UniProtKB-UniRule"/>
</dbReference>
<feature type="binding site" evidence="6">
    <location>
        <position position="160"/>
    </location>
    <ligand>
        <name>substrate</name>
    </ligand>
</feature>
<dbReference type="SUPFAM" id="SSF56601">
    <property type="entry name" value="beta-lactamase/transpeptidase-like"/>
    <property type="match status" value="1"/>
</dbReference>
<evidence type="ECO:0000256" key="1">
    <source>
        <dbReference type="ARBA" id="ARBA00011076"/>
    </source>
</evidence>
<feature type="binding site" evidence="6">
    <location>
        <position position="167"/>
    </location>
    <ligand>
        <name>substrate</name>
    </ligand>
</feature>
<comment type="subunit">
    <text evidence="2 6">Homotetramer.</text>
</comment>
<dbReference type="RefSeq" id="WP_010751606.1">
    <property type="nucleotide sequence ID" value="NZ_BJWF01000004.1"/>
</dbReference>
<organism evidence="7 8">
    <name type="scientific">Enterococcus villorum</name>
    <dbReference type="NCBI Taxonomy" id="112904"/>
    <lineage>
        <taxon>Bacteria</taxon>
        <taxon>Bacillati</taxon>
        <taxon>Bacillota</taxon>
        <taxon>Bacilli</taxon>
        <taxon>Lactobacillales</taxon>
        <taxon>Enterococcaceae</taxon>
        <taxon>Enterococcus</taxon>
    </lineage>
</organism>
<feature type="binding site" evidence="6">
    <location>
        <position position="261"/>
    </location>
    <ligand>
        <name>substrate</name>
    </ligand>
</feature>
<dbReference type="NCBIfam" id="TIGR03814">
    <property type="entry name" value="Gln_ase"/>
    <property type="match status" value="1"/>
</dbReference>
<accession>A0A511J0U5</accession>
<feature type="binding site" evidence="6">
    <location>
        <position position="115"/>
    </location>
    <ligand>
        <name>substrate</name>
    </ligand>
</feature>